<name>A0A7S4ZRH4_RHIRH</name>
<evidence type="ECO:0000256" key="1">
    <source>
        <dbReference type="SAM" id="Phobius"/>
    </source>
</evidence>
<keyword evidence="1" id="KW-0472">Membrane</keyword>
<evidence type="ECO:0000313" key="2">
    <source>
        <dbReference type="EMBL" id="QCL09282.1"/>
    </source>
</evidence>
<accession>A0A7S4ZRH4</accession>
<keyword evidence="1" id="KW-0812">Transmembrane</keyword>
<dbReference type="AlphaFoldDB" id="A0A7S4ZRH4"/>
<dbReference type="EMBL" id="MK318968">
    <property type="protein sequence ID" value="QCL09282.1"/>
    <property type="molecule type" value="Genomic_DNA"/>
</dbReference>
<sequence>MPIPNYFQYLFDIEIIFTEKVYSNNNPYNYANDISNIICIFFALITDSIGIIGAHGPMLCPMRVCFVRRLRPFHVCHRRTARTIDQKTLTGMLNKYA</sequence>
<feature type="transmembrane region" description="Helical" evidence="1">
    <location>
        <begin position="34"/>
        <end position="54"/>
    </location>
</feature>
<keyword evidence="1" id="KW-1133">Transmembrane helix</keyword>
<protein>
    <submittedName>
        <fullName evidence="2">Uncharacterized protein</fullName>
    </submittedName>
</protein>
<proteinExistence type="predicted"/>
<reference evidence="2" key="1">
    <citation type="submission" date="2018-12" db="EMBL/GenBank/DDBJ databases">
        <title>Three Rhizobium rhizogenes strains isolated from the same crown gall tumor carry diverse plasmids.</title>
        <authorList>
            <person name="Pulawska J."/>
            <person name="Kuzmanovic N."/>
        </authorList>
    </citation>
    <scope>NUCLEOTIDE SEQUENCE</scope>
    <source>
        <strain evidence="2">C5.7</strain>
        <plasmid evidence="2">pC5.7b</plasmid>
    </source>
</reference>
<geneLocation type="plasmid" evidence="2">
    <name>pC5.7b</name>
</geneLocation>
<organism evidence="2">
    <name type="scientific">Rhizobium rhizogenes</name>
    <name type="common">Agrobacterium rhizogenes</name>
    <dbReference type="NCBI Taxonomy" id="359"/>
    <lineage>
        <taxon>Bacteria</taxon>
        <taxon>Pseudomonadati</taxon>
        <taxon>Pseudomonadota</taxon>
        <taxon>Alphaproteobacteria</taxon>
        <taxon>Hyphomicrobiales</taxon>
        <taxon>Rhizobiaceae</taxon>
        <taxon>Rhizobium/Agrobacterium group</taxon>
        <taxon>Rhizobium</taxon>
    </lineage>
</organism>
<keyword evidence="2" id="KW-0614">Plasmid</keyword>
<gene>
    <name evidence="2" type="ORF">pC5.7b_414</name>
</gene>